<feature type="domain" description="RNase H type-2" evidence="17">
    <location>
        <begin position="1"/>
        <end position="185"/>
    </location>
</feature>
<dbReference type="PROSITE" id="PS51975">
    <property type="entry name" value="RNASE_H_2"/>
    <property type="match status" value="1"/>
</dbReference>
<evidence type="ECO:0000256" key="5">
    <source>
        <dbReference type="ARBA" id="ARBA00007383"/>
    </source>
</evidence>
<dbReference type="Gene3D" id="3.30.420.10">
    <property type="entry name" value="Ribonuclease H-like superfamily/Ribonuclease H"/>
    <property type="match status" value="1"/>
</dbReference>
<comment type="subcellular location">
    <subcellularLocation>
        <location evidence="4 14">Cytoplasm</location>
    </subcellularLocation>
</comment>
<dbReference type="InterPro" id="IPR012337">
    <property type="entry name" value="RNaseH-like_sf"/>
</dbReference>
<comment type="catalytic activity">
    <reaction evidence="1 14 15 16">
        <text>Endonucleolytic cleavage to 5'-phosphomonoester.</text>
        <dbReference type="EC" id="3.1.26.4"/>
    </reaction>
</comment>
<keyword evidence="11 14" id="KW-0255">Endonuclease</keyword>
<dbReference type="Pfam" id="PF01351">
    <property type="entry name" value="RNase_HII"/>
    <property type="match status" value="1"/>
</dbReference>
<dbReference type="GO" id="GO:0004523">
    <property type="term" value="F:RNA-DNA hybrid ribonuclease activity"/>
    <property type="evidence" value="ECO:0007669"/>
    <property type="project" value="UniProtKB-UniRule"/>
</dbReference>
<gene>
    <name evidence="14 18" type="primary">rnhB</name>
    <name evidence="18" type="ORF">GCM10008090_07580</name>
</gene>
<comment type="caution">
    <text evidence="18">The sequence shown here is derived from an EMBL/GenBank/DDBJ whole genome shotgun (WGS) entry which is preliminary data.</text>
</comment>
<keyword evidence="13 14" id="KW-0464">Manganese</keyword>
<evidence type="ECO:0000256" key="3">
    <source>
        <dbReference type="ARBA" id="ARBA00004065"/>
    </source>
</evidence>
<dbReference type="FunFam" id="3.30.420.10:FF:000006">
    <property type="entry name" value="Ribonuclease HII"/>
    <property type="match status" value="1"/>
</dbReference>
<dbReference type="PANTHER" id="PTHR10954">
    <property type="entry name" value="RIBONUCLEASE H2 SUBUNIT A"/>
    <property type="match status" value="1"/>
</dbReference>
<protein>
    <recommendedName>
        <fullName evidence="7 14">Ribonuclease HII</fullName>
        <shortName evidence="14">RNase HII</shortName>
        <ecNumber evidence="6 14">3.1.26.4</ecNumber>
    </recommendedName>
</protein>
<evidence type="ECO:0000256" key="15">
    <source>
        <dbReference type="PROSITE-ProRule" id="PRU01319"/>
    </source>
</evidence>
<dbReference type="NCBIfam" id="NF000596">
    <property type="entry name" value="PRK00015.1-4"/>
    <property type="match status" value="1"/>
</dbReference>
<evidence type="ECO:0000256" key="2">
    <source>
        <dbReference type="ARBA" id="ARBA00001946"/>
    </source>
</evidence>
<evidence type="ECO:0000256" key="8">
    <source>
        <dbReference type="ARBA" id="ARBA00022490"/>
    </source>
</evidence>
<evidence type="ECO:0000256" key="9">
    <source>
        <dbReference type="ARBA" id="ARBA00022722"/>
    </source>
</evidence>
<evidence type="ECO:0000256" key="1">
    <source>
        <dbReference type="ARBA" id="ARBA00000077"/>
    </source>
</evidence>
<evidence type="ECO:0000256" key="11">
    <source>
        <dbReference type="ARBA" id="ARBA00022759"/>
    </source>
</evidence>
<keyword evidence="19" id="KW-1185">Reference proteome</keyword>
<keyword evidence="12 14" id="KW-0378">Hydrolase</keyword>
<dbReference type="PANTHER" id="PTHR10954:SF18">
    <property type="entry name" value="RIBONUCLEASE HII"/>
    <property type="match status" value="1"/>
</dbReference>
<dbReference type="InterPro" id="IPR001352">
    <property type="entry name" value="RNase_HII/HIII"/>
</dbReference>
<comment type="function">
    <text evidence="3 14 16">Endonuclease that specifically degrades the RNA of RNA-DNA hybrids.</text>
</comment>
<proteinExistence type="inferred from homology"/>
<dbReference type="NCBIfam" id="NF000595">
    <property type="entry name" value="PRK00015.1-3"/>
    <property type="match status" value="1"/>
</dbReference>
<dbReference type="NCBIfam" id="NF000594">
    <property type="entry name" value="PRK00015.1-1"/>
    <property type="match status" value="1"/>
</dbReference>
<evidence type="ECO:0000256" key="7">
    <source>
        <dbReference type="ARBA" id="ARBA00019179"/>
    </source>
</evidence>
<dbReference type="Proteomes" id="UP000614811">
    <property type="component" value="Unassembled WGS sequence"/>
</dbReference>
<evidence type="ECO:0000256" key="12">
    <source>
        <dbReference type="ARBA" id="ARBA00022801"/>
    </source>
</evidence>
<dbReference type="InterPro" id="IPR036397">
    <property type="entry name" value="RNaseH_sf"/>
</dbReference>
<keyword evidence="9 14" id="KW-0540">Nuclease</keyword>
<dbReference type="GO" id="GO:0006298">
    <property type="term" value="P:mismatch repair"/>
    <property type="evidence" value="ECO:0007669"/>
    <property type="project" value="TreeGrafter"/>
</dbReference>
<evidence type="ECO:0000313" key="19">
    <source>
        <dbReference type="Proteomes" id="UP000614811"/>
    </source>
</evidence>
<evidence type="ECO:0000256" key="4">
    <source>
        <dbReference type="ARBA" id="ARBA00004496"/>
    </source>
</evidence>
<evidence type="ECO:0000256" key="13">
    <source>
        <dbReference type="ARBA" id="ARBA00023211"/>
    </source>
</evidence>
<dbReference type="GO" id="GO:0043137">
    <property type="term" value="P:DNA replication, removal of RNA primer"/>
    <property type="evidence" value="ECO:0007669"/>
    <property type="project" value="TreeGrafter"/>
</dbReference>
<comment type="cofactor">
    <cofactor evidence="14 15">
        <name>Mn(2+)</name>
        <dbReference type="ChEBI" id="CHEBI:29035"/>
    </cofactor>
    <cofactor evidence="14 15">
        <name>Mg(2+)</name>
        <dbReference type="ChEBI" id="CHEBI:18420"/>
    </cofactor>
    <text evidence="14 15">Manganese or magnesium. Binds 1 divalent metal ion per monomer in the absence of substrate. May bind a second metal ion after substrate binding.</text>
</comment>
<dbReference type="CDD" id="cd07182">
    <property type="entry name" value="RNase_HII_bacteria_HII_like"/>
    <property type="match status" value="1"/>
</dbReference>
<evidence type="ECO:0000259" key="17">
    <source>
        <dbReference type="PROSITE" id="PS51975"/>
    </source>
</evidence>
<accession>A0A918RLF6</accession>
<dbReference type="InterPro" id="IPR024567">
    <property type="entry name" value="RNase_HII/HIII_dom"/>
</dbReference>
<dbReference type="EC" id="3.1.26.4" evidence="6 14"/>
<sequence>MLIAGVDEVGRGPLAGPVVTAAVILPESYDLPGLTDSKKLSLKKREQLSEQIKSQAICWALGEASVAEIDQLNILHATMLGMQRAVAKLRVTPQQILVDGNRSPEFGIPARAIVGGDGLEPAISAASIVAKVARDDVMRDYALQYPEYGFDRNSGYPTKQHREALIRCGITPIHRRSFAPVKALL</sequence>
<evidence type="ECO:0000256" key="6">
    <source>
        <dbReference type="ARBA" id="ARBA00012180"/>
    </source>
</evidence>
<evidence type="ECO:0000313" key="18">
    <source>
        <dbReference type="EMBL" id="GHA00987.1"/>
    </source>
</evidence>
<dbReference type="RefSeq" id="WP_189398662.1">
    <property type="nucleotide sequence ID" value="NZ_BMXA01000001.1"/>
</dbReference>
<evidence type="ECO:0000256" key="16">
    <source>
        <dbReference type="RuleBase" id="RU003515"/>
    </source>
</evidence>
<organism evidence="18 19">
    <name type="scientific">Arenicella chitinivorans</name>
    <dbReference type="NCBI Taxonomy" id="1329800"/>
    <lineage>
        <taxon>Bacteria</taxon>
        <taxon>Pseudomonadati</taxon>
        <taxon>Pseudomonadota</taxon>
        <taxon>Gammaproteobacteria</taxon>
        <taxon>Arenicellales</taxon>
        <taxon>Arenicellaceae</taxon>
        <taxon>Arenicella</taxon>
    </lineage>
</organism>
<dbReference type="GO" id="GO:0030145">
    <property type="term" value="F:manganese ion binding"/>
    <property type="evidence" value="ECO:0007669"/>
    <property type="project" value="UniProtKB-UniRule"/>
</dbReference>
<keyword evidence="10 14" id="KW-0479">Metal-binding</keyword>
<dbReference type="EMBL" id="BMXA01000001">
    <property type="protein sequence ID" value="GHA00987.1"/>
    <property type="molecule type" value="Genomic_DNA"/>
</dbReference>
<dbReference type="InterPro" id="IPR022898">
    <property type="entry name" value="RNase_HII"/>
</dbReference>
<dbReference type="GO" id="GO:0003723">
    <property type="term" value="F:RNA binding"/>
    <property type="evidence" value="ECO:0007669"/>
    <property type="project" value="UniProtKB-UniRule"/>
</dbReference>
<keyword evidence="8 14" id="KW-0963">Cytoplasm</keyword>
<dbReference type="GO" id="GO:0005737">
    <property type="term" value="C:cytoplasm"/>
    <property type="evidence" value="ECO:0007669"/>
    <property type="project" value="UniProtKB-SubCell"/>
</dbReference>
<dbReference type="GO" id="GO:0032299">
    <property type="term" value="C:ribonuclease H2 complex"/>
    <property type="evidence" value="ECO:0007669"/>
    <property type="project" value="TreeGrafter"/>
</dbReference>
<dbReference type="SUPFAM" id="SSF53098">
    <property type="entry name" value="Ribonuclease H-like"/>
    <property type="match status" value="1"/>
</dbReference>
<feature type="binding site" evidence="14 15">
    <location>
        <position position="8"/>
    </location>
    <ligand>
        <name>a divalent metal cation</name>
        <dbReference type="ChEBI" id="CHEBI:60240"/>
    </ligand>
</feature>
<comment type="cofactor">
    <cofactor evidence="2">
        <name>Mg(2+)</name>
        <dbReference type="ChEBI" id="CHEBI:18420"/>
    </cofactor>
</comment>
<reference evidence="18" key="2">
    <citation type="submission" date="2020-09" db="EMBL/GenBank/DDBJ databases">
        <authorList>
            <person name="Sun Q."/>
            <person name="Kim S."/>
        </authorList>
    </citation>
    <scope>NUCLEOTIDE SEQUENCE</scope>
    <source>
        <strain evidence="18">KCTC 12711</strain>
    </source>
</reference>
<feature type="binding site" evidence="14 15">
    <location>
        <position position="7"/>
    </location>
    <ligand>
        <name>a divalent metal cation</name>
        <dbReference type="ChEBI" id="CHEBI:60240"/>
    </ligand>
</feature>
<evidence type="ECO:0000256" key="14">
    <source>
        <dbReference type="HAMAP-Rule" id="MF_00052"/>
    </source>
</evidence>
<name>A0A918RLF6_9GAMM</name>
<reference evidence="18" key="1">
    <citation type="journal article" date="2014" name="Int. J. Syst. Evol. Microbiol.">
        <title>Complete genome sequence of Corynebacterium casei LMG S-19264T (=DSM 44701T), isolated from a smear-ripened cheese.</title>
        <authorList>
            <consortium name="US DOE Joint Genome Institute (JGI-PGF)"/>
            <person name="Walter F."/>
            <person name="Albersmeier A."/>
            <person name="Kalinowski J."/>
            <person name="Ruckert C."/>
        </authorList>
    </citation>
    <scope>NUCLEOTIDE SEQUENCE</scope>
    <source>
        <strain evidence="18">KCTC 12711</strain>
    </source>
</reference>
<evidence type="ECO:0000256" key="10">
    <source>
        <dbReference type="ARBA" id="ARBA00022723"/>
    </source>
</evidence>
<comment type="similarity">
    <text evidence="5 14 16">Belongs to the RNase HII family.</text>
</comment>
<feature type="binding site" evidence="14 15">
    <location>
        <position position="99"/>
    </location>
    <ligand>
        <name>a divalent metal cation</name>
        <dbReference type="ChEBI" id="CHEBI:60240"/>
    </ligand>
</feature>
<dbReference type="HAMAP" id="MF_00052_B">
    <property type="entry name" value="RNase_HII_B"/>
    <property type="match status" value="1"/>
</dbReference>
<dbReference type="AlphaFoldDB" id="A0A918RLF6"/>